<dbReference type="PANTHER" id="PTHR42693">
    <property type="entry name" value="ARYLSULFATASE FAMILY MEMBER"/>
    <property type="match status" value="1"/>
</dbReference>
<evidence type="ECO:0000259" key="2">
    <source>
        <dbReference type="Pfam" id="PF00884"/>
    </source>
</evidence>
<dbReference type="Gene3D" id="3.40.720.10">
    <property type="entry name" value="Alkaline Phosphatase, subunit A"/>
    <property type="match status" value="1"/>
</dbReference>
<name>A0A6C2UJ26_9BACT</name>
<dbReference type="InterPro" id="IPR000917">
    <property type="entry name" value="Sulfatase_N"/>
</dbReference>
<reference evidence="3 4" key="1">
    <citation type="submission" date="2019-04" db="EMBL/GenBank/DDBJ databases">
        <authorList>
            <person name="Van Vliet M D."/>
        </authorList>
    </citation>
    <scope>NUCLEOTIDE SEQUENCE [LARGE SCALE GENOMIC DNA]</scope>
    <source>
        <strain evidence="3 4">F21</strain>
    </source>
</reference>
<dbReference type="InterPro" id="IPR017850">
    <property type="entry name" value="Alkaline_phosphatase_core_sf"/>
</dbReference>
<dbReference type="RefSeq" id="WP_168433049.1">
    <property type="nucleotide sequence ID" value="NZ_CAAHFH010000001.1"/>
</dbReference>
<dbReference type="InterPro" id="IPR050738">
    <property type="entry name" value="Sulfatase"/>
</dbReference>
<dbReference type="Pfam" id="PF00884">
    <property type="entry name" value="Sulfatase"/>
    <property type="match status" value="1"/>
</dbReference>
<organism evidence="3 4">
    <name type="scientific">Pontiella sulfatireligans</name>
    <dbReference type="NCBI Taxonomy" id="2750658"/>
    <lineage>
        <taxon>Bacteria</taxon>
        <taxon>Pseudomonadati</taxon>
        <taxon>Kiritimatiellota</taxon>
        <taxon>Kiritimatiellia</taxon>
        <taxon>Kiritimatiellales</taxon>
        <taxon>Pontiellaceae</taxon>
        <taxon>Pontiella</taxon>
    </lineage>
</organism>
<dbReference type="Proteomes" id="UP000346198">
    <property type="component" value="Unassembled WGS sequence"/>
</dbReference>
<dbReference type="EMBL" id="CAAHFH010000001">
    <property type="protein sequence ID" value="VGO19206.1"/>
    <property type="molecule type" value="Genomic_DNA"/>
</dbReference>
<comment type="similarity">
    <text evidence="1">Belongs to the sulfatase family.</text>
</comment>
<dbReference type="PANTHER" id="PTHR42693:SF33">
    <property type="entry name" value="ARYLSULFATASE"/>
    <property type="match status" value="1"/>
</dbReference>
<protein>
    <submittedName>
        <fullName evidence="3">Arylsulfatase</fullName>
    </submittedName>
</protein>
<evidence type="ECO:0000313" key="3">
    <source>
        <dbReference type="EMBL" id="VGO19206.1"/>
    </source>
</evidence>
<feature type="domain" description="Sulfatase N-terminal" evidence="2">
    <location>
        <begin position="30"/>
        <end position="375"/>
    </location>
</feature>
<accession>A0A6C2UJ26</accession>
<sequence length="475" mass="52907">MKILQLIATACVCLGGTTSYSVARPAHQKPNIVFIEVDDLNYKYSGLAEKKLLETPNIDRIAQSGTYFKNAMCQGMMCGPSRNSLISGLYPHSMGFYRNGQMGSFPKGTWMFPQALQKAGYFTSYIGKSHIKGYAGTKGGLGPDLGFDHSQHTAGRAVLLGKAKKGGAIDDWYFNFLQEEGLFETLVADSENKRNSTLAEDAYLDGFFTKATLDFLDGYKAKKPFFLWINYSLPHGPHDVADKYHTFSADDMPGVQKANFTPPEKLVKDTKRVKTDMKETQADYCAATTFMDRQVGRVLENLKKNNMLENTVVVFFSDHGIMMGDHERIHKGTLFRQITTPSLLVSWPKGFKQNTVVKTPVELMDVIPTALELADGSQFDERKINLGESLLPLLTGKGTYERKLAFGEVESYVAVSDGRYRLIRGEGHNLLFDDLNDPDNLTEISEQHPEKTAELAKAVDEWLSKTGPVIPPKGF</sequence>
<dbReference type="SUPFAM" id="SSF53649">
    <property type="entry name" value="Alkaline phosphatase-like"/>
    <property type="match status" value="1"/>
</dbReference>
<evidence type="ECO:0000256" key="1">
    <source>
        <dbReference type="ARBA" id="ARBA00008779"/>
    </source>
</evidence>
<keyword evidence="4" id="KW-1185">Reference proteome</keyword>
<evidence type="ECO:0000313" key="4">
    <source>
        <dbReference type="Proteomes" id="UP000346198"/>
    </source>
</evidence>
<dbReference type="AlphaFoldDB" id="A0A6C2UJ26"/>
<dbReference type="GO" id="GO:0004065">
    <property type="term" value="F:arylsulfatase activity"/>
    <property type="evidence" value="ECO:0007669"/>
    <property type="project" value="TreeGrafter"/>
</dbReference>
<proteinExistence type="inferred from homology"/>
<gene>
    <name evidence="3" type="ORF">SCARR_01263</name>
</gene>